<keyword evidence="1" id="KW-1133">Transmembrane helix</keyword>
<feature type="transmembrane region" description="Helical" evidence="1">
    <location>
        <begin position="69"/>
        <end position="90"/>
    </location>
</feature>
<organism evidence="2 3">
    <name type="scientific">Nitratidesulfovibrio vulgaris (strain DP4)</name>
    <name type="common">Desulfovibrio vulgaris</name>
    <dbReference type="NCBI Taxonomy" id="391774"/>
    <lineage>
        <taxon>Bacteria</taxon>
        <taxon>Pseudomonadati</taxon>
        <taxon>Thermodesulfobacteriota</taxon>
        <taxon>Desulfovibrionia</taxon>
        <taxon>Desulfovibrionales</taxon>
        <taxon>Desulfovibrionaceae</taxon>
        <taxon>Nitratidesulfovibrio</taxon>
    </lineage>
</organism>
<name>A0A0H3A8X9_NITV4</name>
<feature type="transmembrane region" description="Helical" evidence="1">
    <location>
        <begin position="27"/>
        <end position="48"/>
    </location>
</feature>
<dbReference type="EMBL" id="CP000527">
    <property type="protein sequence ID" value="ABM28723.1"/>
    <property type="molecule type" value="Genomic_DNA"/>
</dbReference>
<protein>
    <submittedName>
        <fullName evidence="2">Nucleoside recognition domain protein</fullName>
    </submittedName>
</protein>
<dbReference type="AlphaFoldDB" id="A0A0H3A8X9"/>
<dbReference type="Proteomes" id="UP000009173">
    <property type="component" value="Chromosome"/>
</dbReference>
<evidence type="ECO:0000256" key="1">
    <source>
        <dbReference type="SAM" id="Phobius"/>
    </source>
</evidence>
<keyword evidence="1" id="KW-0812">Transmembrane</keyword>
<evidence type="ECO:0000313" key="2">
    <source>
        <dbReference type="EMBL" id="ABM28723.1"/>
    </source>
</evidence>
<gene>
    <name evidence="2" type="ordered locus">Dvul_1706</name>
</gene>
<feature type="transmembrane region" description="Helical" evidence="1">
    <location>
        <begin position="133"/>
        <end position="151"/>
    </location>
</feature>
<reference evidence="3" key="1">
    <citation type="journal article" date="2009" name="Environ. Microbiol.">
        <title>Contribution of mobile genetic elements to Desulfovibrio vulgaris genome plasticity.</title>
        <authorList>
            <person name="Walker C.B."/>
            <person name="Stolyar S."/>
            <person name="Chivian D."/>
            <person name="Pinel N."/>
            <person name="Gabster J.A."/>
            <person name="Dehal P.S."/>
            <person name="He Z."/>
            <person name="Yang Z.K."/>
            <person name="Yen H.C."/>
            <person name="Zhou J."/>
            <person name="Wall J.D."/>
            <person name="Hazen T.C."/>
            <person name="Arkin A.P."/>
            <person name="Stahl D.A."/>
        </authorList>
    </citation>
    <scope>NUCLEOTIDE SEQUENCE [LARGE SCALE GENOMIC DNA]</scope>
    <source>
        <strain evidence="3">DP4</strain>
    </source>
</reference>
<feature type="transmembrane region" description="Helical" evidence="1">
    <location>
        <begin position="218"/>
        <end position="242"/>
    </location>
</feature>
<accession>A0A0H3A8X9</accession>
<sequence>MPLPPLLSRVLGAATGSFRDAIHVSLGLFRVMVPIIIAVKILAELDLIRYLALPLEPVMRLVGLPPDLGLAWATGMAVNIYSGLLVFASLMTSMEPLSGAQATVFATMMLIAHSLPVEGRIAQQCGVRMMPQLAIRIVCAIVCGFVLHRVYSATGWLADPATMLWEPRRVEPGLVPWGLNELRNLFSLFWVIFALMLFKRALDHFDVTPLLNAALRPVLRLLGIGPNAATITVVGMCMGIIYGSGLIIREVNKGTLDRHDVFCSITLMGLAHALIEDTLLMVLIGGDISATLGGRLLFALLFVAVIGRLTPRRTSPAAARSA</sequence>
<dbReference type="KEGG" id="dvl:Dvul_1706"/>
<keyword evidence="1" id="KW-0472">Membrane</keyword>
<proteinExistence type="predicted"/>
<dbReference type="HOGENOM" id="CLU_062018_0_0_7"/>
<evidence type="ECO:0000313" key="3">
    <source>
        <dbReference type="Proteomes" id="UP000009173"/>
    </source>
</evidence>
<feature type="transmembrane region" description="Helical" evidence="1">
    <location>
        <begin position="279"/>
        <end position="306"/>
    </location>
</feature>
<dbReference type="RefSeq" id="WP_011792430.1">
    <property type="nucleotide sequence ID" value="NC_008751.1"/>
</dbReference>